<dbReference type="InterPro" id="IPR050855">
    <property type="entry name" value="NDM-1-like"/>
</dbReference>
<reference evidence="3 4" key="1">
    <citation type="submission" date="2019-02" db="EMBL/GenBank/DDBJ databases">
        <title>Corallincola luteus sp. nov., a marine bacterium isolated from surface sediment of Bohai Sea in China.</title>
        <authorList>
            <person name="Ren Q."/>
        </authorList>
    </citation>
    <scope>NUCLEOTIDE SEQUENCE [LARGE SCALE GENOMIC DNA]</scope>
    <source>
        <strain evidence="3 4">DASS28</strain>
    </source>
</reference>
<dbReference type="SUPFAM" id="SSF56281">
    <property type="entry name" value="Metallo-hydrolase/oxidoreductase"/>
    <property type="match status" value="1"/>
</dbReference>
<proteinExistence type="inferred from homology"/>
<keyword evidence="4" id="KW-1185">Reference proteome</keyword>
<dbReference type="RefSeq" id="WP_131414276.1">
    <property type="nucleotide sequence ID" value="NZ_SJXE01000001.1"/>
</dbReference>
<dbReference type="PANTHER" id="PTHR42951:SF4">
    <property type="entry name" value="ACYL-COENZYME A THIOESTERASE MBLAC2"/>
    <property type="match status" value="1"/>
</dbReference>
<dbReference type="Gene3D" id="3.60.15.10">
    <property type="entry name" value="Ribonuclease Z/Hydroxyacylglutathione hydrolase-like"/>
    <property type="match status" value="1"/>
</dbReference>
<comment type="caution">
    <text evidence="3">The sequence shown here is derived from an EMBL/GenBank/DDBJ whole genome shotgun (WGS) entry which is preliminary data.</text>
</comment>
<gene>
    <name evidence="3" type="ORF">EZV61_02940</name>
</gene>
<dbReference type="PANTHER" id="PTHR42951">
    <property type="entry name" value="METALLO-BETA-LACTAMASE DOMAIN-CONTAINING"/>
    <property type="match status" value="1"/>
</dbReference>
<dbReference type="EMBL" id="SJXE01000001">
    <property type="protein sequence ID" value="TCI04936.1"/>
    <property type="molecule type" value="Genomic_DNA"/>
</dbReference>
<evidence type="ECO:0000313" key="3">
    <source>
        <dbReference type="EMBL" id="TCI04936.1"/>
    </source>
</evidence>
<evidence type="ECO:0000256" key="1">
    <source>
        <dbReference type="ARBA" id="ARBA00005250"/>
    </source>
</evidence>
<dbReference type="InterPro" id="IPR036866">
    <property type="entry name" value="RibonucZ/Hydroxyglut_hydro"/>
</dbReference>
<organism evidence="3 4">
    <name type="scientific">Corallincola luteus</name>
    <dbReference type="NCBI Taxonomy" id="1775177"/>
    <lineage>
        <taxon>Bacteria</taxon>
        <taxon>Pseudomonadati</taxon>
        <taxon>Pseudomonadota</taxon>
        <taxon>Gammaproteobacteria</taxon>
        <taxon>Alteromonadales</taxon>
        <taxon>Psychromonadaceae</taxon>
        <taxon>Corallincola</taxon>
    </lineage>
</organism>
<accession>A0ABY2APQ2</accession>
<sequence>MRSTHLTFFAIALGLIVAGCSSPPKLDARIELTADQGNSAQVLLPDSIVPLLEKDWAHGEQSCSVTPDNAVDVYQHSATSYILRVSKCISFEAPFIYLLIGDDKVLLVDTGPTDDAAVLPLYQIVNELVLAQTGGESRQWLVVHSHSHSDHYNGDALLQGQPNITLVSPKADLMNEYFGFDRGAQGQANIELGNRSLSVLPIPGHQEESIALYDPETQWLITGDTLYPGLIYVKHWQDYRDSVHRLYQFTQTHPVSAVLGAHIEMTTTPGLYYPIGTLYQPNELPLPLSVQALALLDKQLQSTAQPSEITFDRFVVMPMTALQIQLSNSARLLSQ</sequence>
<evidence type="ECO:0000313" key="4">
    <source>
        <dbReference type="Proteomes" id="UP000292554"/>
    </source>
</evidence>
<dbReference type="PROSITE" id="PS51257">
    <property type="entry name" value="PROKAR_LIPOPROTEIN"/>
    <property type="match status" value="1"/>
</dbReference>
<protein>
    <submittedName>
        <fullName evidence="3">MBL fold metallo-hydrolase</fullName>
    </submittedName>
</protein>
<dbReference type="SMART" id="SM00849">
    <property type="entry name" value="Lactamase_B"/>
    <property type="match status" value="1"/>
</dbReference>
<evidence type="ECO:0000259" key="2">
    <source>
        <dbReference type="SMART" id="SM00849"/>
    </source>
</evidence>
<feature type="domain" description="Metallo-beta-lactamase" evidence="2">
    <location>
        <begin position="93"/>
        <end position="262"/>
    </location>
</feature>
<dbReference type="InterPro" id="IPR001279">
    <property type="entry name" value="Metallo-B-lactamas"/>
</dbReference>
<dbReference type="Proteomes" id="UP000292554">
    <property type="component" value="Unassembled WGS sequence"/>
</dbReference>
<comment type="similarity">
    <text evidence="1">Belongs to the metallo-beta-lactamase superfamily. Class-B beta-lactamase family.</text>
</comment>
<name>A0ABY2APQ2_9GAMM</name>
<dbReference type="Pfam" id="PF00753">
    <property type="entry name" value="Lactamase_B"/>
    <property type="match status" value="1"/>
</dbReference>